<dbReference type="OrthoDB" id="6399948at2"/>
<accession>A0A1H2TR98</accession>
<feature type="compositionally biased region" description="Polar residues" evidence="1">
    <location>
        <begin position="232"/>
        <end position="241"/>
    </location>
</feature>
<protein>
    <submittedName>
        <fullName evidence="2">SEC-C motif-containing protein</fullName>
    </submittedName>
</protein>
<proteinExistence type="predicted"/>
<evidence type="ECO:0000256" key="1">
    <source>
        <dbReference type="SAM" id="MobiDB-lite"/>
    </source>
</evidence>
<feature type="region of interest" description="Disordered" evidence="1">
    <location>
        <begin position="228"/>
        <end position="262"/>
    </location>
</feature>
<dbReference type="InterPro" id="IPR036915">
    <property type="entry name" value="Cyclin-like_sf"/>
</dbReference>
<dbReference type="InterPro" id="IPR004027">
    <property type="entry name" value="SEC_C_motif"/>
</dbReference>
<sequence>MSISRNDPCPCGSGKKYKKCCGDPANQPAYTTEEVTNIQLDLAAAANKDSRKDFSHYYRRVYRPNYFPYAWHKFVQNLALADFLLHGNERREWMNIHQQIEQNNQHPRLQRLYSNWTGHNLSLFRLNKMTDDWYEVTDLLSEEVHHIEPLSFFRDLQENIVFLAFLVPVEDKWYPMLGLLPFHPDFADDVIKSVTGSVPDSEADKAGWITHHLPDVLRTLKDDLQEKYQEADSISTPSETGSDAAADTKETAAPSPSGLNDDQQKVVEALENSDQLSKDAISTASELWARFCEQENPVIRKPEAQAAALEYAVGGGTQKEIAERYGVASSTIRTQWKKMEPYTSNENA</sequence>
<evidence type="ECO:0000313" key="3">
    <source>
        <dbReference type="Proteomes" id="UP000199488"/>
    </source>
</evidence>
<evidence type="ECO:0000313" key="2">
    <source>
        <dbReference type="EMBL" id="SDW46297.1"/>
    </source>
</evidence>
<reference evidence="2 3" key="1">
    <citation type="submission" date="2016-10" db="EMBL/GenBank/DDBJ databases">
        <authorList>
            <person name="de Groot N.N."/>
        </authorList>
    </citation>
    <scope>NUCLEOTIDE SEQUENCE [LARGE SCALE GENOMIC DNA]</scope>
    <source>
        <strain evidence="2 3">DSM 23126</strain>
    </source>
</reference>
<dbReference type="Gene3D" id="3.10.450.50">
    <property type="match status" value="1"/>
</dbReference>
<keyword evidence="3" id="KW-1185">Reference proteome</keyword>
<dbReference type="SUPFAM" id="SSF103642">
    <property type="entry name" value="Sec-C motif"/>
    <property type="match status" value="1"/>
</dbReference>
<dbReference type="SUPFAM" id="SSF47954">
    <property type="entry name" value="Cyclin-like"/>
    <property type="match status" value="1"/>
</dbReference>
<organism evidence="2 3">
    <name type="scientific">Marinococcus luteus</name>
    <dbReference type="NCBI Taxonomy" id="1122204"/>
    <lineage>
        <taxon>Bacteria</taxon>
        <taxon>Bacillati</taxon>
        <taxon>Bacillota</taxon>
        <taxon>Bacilli</taxon>
        <taxon>Bacillales</taxon>
        <taxon>Bacillaceae</taxon>
        <taxon>Marinococcus</taxon>
    </lineage>
</organism>
<dbReference type="EMBL" id="FNNC01000002">
    <property type="protein sequence ID" value="SDW46297.1"/>
    <property type="molecule type" value="Genomic_DNA"/>
</dbReference>
<dbReference type="AlphaFoldDB" id="A0A1H2TR98"/>
<gene>
    <name evidence="2" type="ORF">SAMN05421781_1534</name>
</gene>
<dbReference type="Proteomes" id="UP000199488">
    <property type="component" value="Unassembled WGS sequence"/>
</dbReference>
<dbReference type="Pfam" id="PF02810">
    <property type="entry name" value="SEC-C"/>
    <property type="match status" value="1"/>
</dbReference>
<name>A0A1H2TR98_9BACI</name>
<dbReference type="STRING" id="1122204.SAMN05421781_1534"/>
<dbReference type="RefSeq" id="WP_091613255.1">
    <property type="nucleotide sequence ID" value="NZ_FNNC01000002.1"/>
</dbReference>